<dbReference type="EMBL" id="KB305379">
    <property type="protein sequence ID" value="ELU01081.1"/>
    <property type="molecule type" value="Genomic_DNA"/>
</dbReference>
<proteinExistence type="predicted"/>
<accession>R7U4P5</accession>
<reference evidence="2" key="3">
    <citation type="submission" date="2015-06" db="UniProtKB">
        <authorList>
            <consortium name="EnsemblMetazoa"/>
        </authorList>
    </citation>
    <scope>IDENTIFICATION</scope>
</reference>
<keyword evidence="3" id="KW-1185">Reference proteome</keyword>
<name>R7U4P5_CAPTE</name>
<organism evidence="1">
    <name type="scientific">Capitella teleta</name>
    <name type="common">Polychaete worm</name>
    <dbReference type="NCBI Taxonomy" id="283909"/>
    <lineage>
        <taxon>Eukaryota</taxon>
        <taxon>Metazoa</taxon>
        <taxon>Spiralia</taxon>
        <taxon>Lophotrochozoa</taxon>
        <taxon>Annelida</taxon>
        <taxon>Polychaeta</taxon>
        <taxon>Sedentaria</taxon>
        <taxon>Scolecida</taxon>
        <taxon>Capitellidae</taxon>
        <taxon>Capitella</taxon>
    </lineage>
</organism>
<dbReference type="HOGENOM" id="CLU_1724061_0_0_1"/>
<dbReference type="AlphaFoldDB" id="R7U4P5"/>
<dbReference type="Proteomes" id="UP000014760">
    <property type="component" value="Unassembled WGS sequence"/>
</dbReference>
<evidence type="ECO:0000313" key="2">
    <source>
        <dbReference type="EnsemblMetazoa" id="CapteP201791"/>
    </source>
</evidence>
<sequence length="152" mass="17406">MRIDAAYLLLFRSQWSQLPSGLTLHTDYGYLELAVGKNRVIAVISRPNLTSTDNDRTGDAGTEYLFEPRTERKVRREHSSSDSDEEDADRECMCKCGQCKPMEYASKSCCCQEPDRDIDMWRTGSCDVDIPCVFLCLHEDQGNLPVPRILWF</sequence>
<evidence type="ECO:0000313" key="1">
    <source>
        <dbReference type="EMBL" id="ELU01081.1"/>
    </source>
</evidence>
<reference evidence="1 3" key="2">
    <citation type="journal article" date="2013" name="Nature">
        <title>Insights into bilaterian evolution from three spiralian genomes.</title>
        <authorList>
            <person name="Simakov O."/>
            <person name="Marletaz F."/>
            <person name="Cho S.J."/>
            <person name="Edsinger-Gonzales E."/>
            <person name="Havlak P."/>
            <person name="Hellsten U."/>
            <person name="Kuo D.H."/>
            <person name="Larsson T."/>
            <person name="Lv J."/>
            <person name="Arendt D."/>
            <person name="Savage R."/>
            <person name="Osoegawa K."/>
            <person name="de Jong P."/>
            <person name="Grimwood J."/>
            <person name="Chapman J.A."/>
            <person name="Shapiro H."/>
            <person name="Aerts A."/>
            <person name="Otillar R.P."/>
            <person name="Terry A.Y."/>
            <person name="Boore J.L."/>
            <person name="Grigoriev I.V."/>
            <person name="Lindberg D.R."/>
            <person name="Seaver E.C."/>
            <person name="Weisblat D.A."/>
            <person name="Putnam N.H."/>
            <person name="Rokhsar D.S."/>
        </authorList>
    </citation>
    <scope>NUCLEOTIDE SEQUENCE</scope>
    <source>
        <strain evidence="1 3">I ESC-2004</strain>
    </source>
</reference>
<dbReference type="EMBL" id="AMQN01009425">
    <property type="status" value="NOT_ANNOTATED_CDS"/>
    <property type="molecule type" value="Genomic_DNA"/>
</dbReference>
<dbReference type="EnsemblMetazoa" id="CapteT201791">
    <property type="protein sequence ID" value="CapteP201791"/>
    <property type="gene ID" value="CapteG201791"/>
</dbReference>
<protein>
    <submittedName>
        <fullName evidence="1 2">Uncharacterized protein</fullName>
    </submittedName>
</protein>
<gene>
    <name evidence="1" type="ORF">CAPTEDRAFT_201791</name>
</gene>
<reference evidence="3" key="1">
    <citation type="submission" date="2012-12" db="EMBL/GenBank/DDBJ databases">
        <authorList>
            <person name="Hellsten U."/>
            <person name="Grimwood J."/>
            <person name="Chapman J.A."/>
            <person name="Shapiro H."/>
            <person name="Aerts A."/>
            <person name="Otillar R.P."/>
            <person name="Terry A.Y."/>
            <person name="Boore J.L."/>
            <person name="Simakov O."/>
            <person name="Marletaz F."/>
            <person name="Cho S.-J."/>
            <person name="Edsinger-Gonzales E."/>
            <person name="Havlak P."/>
            <person name="Kuo D.-H."/>
            <person name="Larsson T."/>
            <person name="Lv J."/>
            <person name="Arendt D."/>
            <person name="Savage R."/>
            <person name="Osoegawa K."/>
            <person name="de Jong P."/>
            <person name="Lindberg D.R."/>
            <person name="Seaver E.C."/>
            <person name="Weisblat D.A."/>
            <person name="Putnam N.H."/>
            <person name="Grigoriev I.V."/>
            <person name="Rokhsar D.S."/>
        </authorList>
    </citation>
    <scope>NUCLEOTIDE SEQUENCE</scope>
    <source>
        <strain evidence="3">I ESC-2004</strain>
    </source>
</reference>
<evidence type="ECO:0000313" key="3">
    <source>
        <dbReference type="Proteomes" id="UP000014760"/>
    </source>
</evidence>